<gene>
    <name evidence="3" type="ORF">SSPH_04616</name>
</gene>
<dbReference type="Pfam" id="PF13910">
    <property type="entry name" value="DUF4209"/>
    <property type="match status" value="1"/>
</dbReference>
<protein>
    <recommendedName>
        <fullName evidence="2">DUF4209 domain-containing protein</fullName>
    </recommendedName>
</protein>
<dbReference type="EMBL" id="FCOW01000055">
    <property type="protein sequence ID" value="CVK21895.1"/>
    <property type="molecule type" value="Genomic_DNA"/>
</dbReference>
<dbReference type="Proteomes" id="UP000245702">
    <property type="component" value="Unassembled WGS sequence"/>
</dbReference>
<evidence type="ECO:0000256" key="1">
    <source>
        <dbReference type="SAM" id="Phobius"/>
    </source>
</evidence>
<keyword evidence="1" id="KW-0472">Membrane</keyword>
<dbReference type="InterPro" id="IPR025209">
    <property type="entry name" value="DUF4209"/>
</dbReference>
<keyword evidence="1" id="KW-1133">Transmembrane helix</keyword>
<keyword evidence="1" id="KW-0812">Transmembrane</keyword>
<organism evidence="3 4">
    <name type="scientific">Sporomusa sphaeroides DSM 2875</name>
    <dbReference type="NCBI Taxonomy" id="1337886"/>
    <lineage>
        <taxon>Bacteria</taxon>
        <taxon>Bacillati</taxon>
        <taxon>Bacillota</taxon>
        <taxon>Negativicutes</taxon>
        <taxon>Selenomonadales</taxon>
        <taxon>Sporomusaceae</taxon>
        <taxon>Sporomusa</taxon>
    </lineage>
</organism>
<evidence type="ECO:0000259" key="2">
    <source>
        <dbReference type="Pfam" id="PF13910"/>
    </source>
</evidence>
<evidence type="ECO:0000313" key="4">
    <source>
        <dbReference type="Proteomes" id="UP000245702"/>
    </source>
</evidence>
<comment type="caution">
    <text evidence="3">The sequence shown here is derived from an EMBL/GenBank/DDBJ whole genome shotgun (WGS) entry which is preliminary data.</text>
</comment>
<keyword evidence="4" id="KW-1185">Reference proteome</keyword>
<feature type="domain" description="DUF4209" evidence="2">
    <location>
        <begin position="351"/>
        <end position="439"/>
    </location>
</feature>
<proteinExistence type="predicted"/>
<evidence type="ECO:0000313" key="3">
    <source>
        <dbReference type="EMBL" id="CVK21895.1"/>
    </source>
</evidence>
<reference evidence="3 4" key="1">
    <citation type="submission" date="2016-01" db="EMBL/GenBank/DDBJ databases">
        <authorList>
            <person name="Brown R."/>
        </authorList>
    </citation>
    <scope>NUCLEOTIDE SEQUENCE [LARGE SCALE GENOMIC DNA]</scope>
    <source>
        <strain evidence="3">Sporomusa sphaeroides DSM 2875</strain>
    </source>
</reference>
<accession>A0ABP2CHJ8</accession>
<feature type="transmembrane region" description="Helical" evidence="1">
    <location>
        <begin position="420"/>
        <end position="442"/>
    </location>
</feature>
<sequence length="455" mass="53391">MVQYLYTIDQLSRATELCLRYKKEDLLKQSIEEIADFLSGIGSIYSYRWVIEPSDILLKVMDNSKMNLMIDREITQLALRKLDEARDFWLKEKNLQLHRWVCSCLVAWNKKLQQPINDLNLEIGLSFELEAEHQQGRVEKTEGVKAGFLQMALRHYLNVGATNKVNELKVKLKKAYLAEQENEFKAVMTPMTIPEEFRQHIERVLTWYRELGNVERILEALTRDPNLIIDVSELYLNIEENFKEFILGARIPTSVIADGRRIAQATEYEEQKELEFKRKYCWRLELQSIFLLMPIFGILKEKGLSADSLLQKYLDWDFYEPKRENLIRTGFERFFAEDYISALHILVPQFEACLRDMFFAINIPTTVIKEGEFQHEQVFGEFLSRPEVEETLGIDIHKYIETVMVAQTGWNIRNNIAHGLASPVIFTLKYAMIILQLFCMLLNFKMVRADLGENS</sequence>
<name>A0ABP2CHJ8_9FIRM</name>